<organism evidence="5 6">
    <name type="scientific">Streptococcus rubneri</name>
    <dbReference type="NCBI Taxonomy" id="1234680"/>
    <lineage>
        <taxon>Bacteria</taxon>
        <taxon>Bacillati</taxon>
        <taxon>Bacillota</taxon>
        <taxon>Bacilli</taxon>
        <taxon>Lactobacillales</taxon>
        <taxon>Streptococcaceae</taxon>
        <taxon>Streptococcus</taxon>
    </lineage>
</organism>
<proteinExistence type="inferred from homology"/>
<dbReference type="InterPro" id="IPR052169">
    <property type="entry name" value="CW_Biosynth-Accessory"/>
</dbReference>
<keyword evidence="3" id="KW-0472">Membrane</keyword>
<dbReference type="EMBL" id="SRRP01000001">
    <property type="protein sequence ID" value="TGN92530.1"/>
    <property type="molecule type" value="Genomic_DNA"/>
</dbReference>
<keyword evidence="2" id="KW-0175">Coiled coil</keyword>
<keyword evidence="3" id="KW-0812">Transmembrane</keyword>
<dbReference type="InterPro" id="IPR019079">
    <property type="entry name" value="Capsule_synth_CapA"/>
</dbReference>
<dbReference type="PANTHER" id="PTHR33393">
    <property type="entry name" value="POLYGLUTAMINE SYNTHESIS ACCESSORY PROTEIN RV0574C-RELATED"/>
    <property type="match status" value="1"/>
</dbReference>
<gene>
    <name evidence="5" type="ORF">E5S68_06285</name>
</gene>
<dbReference type="InterPro" id="IPR029052">
    <property type="entry name" value="Metallo-depent_PP-like"/>
</dbReference>
<evidence type="ECO:0000256" key="2">
    <source>
        <dbReference type="SAM" id="Coils"/>
    </source>
</evidence>
<comment type="caution">
    <text evidence="5">The sequence shown here is derived from an EMBL/GenBank/DDBJ whole genome shotgun (WGS) entry which is preliminary data.</text>
</comment>
<reference evidence="5 6" key="1">
    <citation type="submission" date="2019-04" db="EMBL/GenBank/DDBJ databases">
        <title>Genome sequencing of Streptococcus rubneri DSM 26920(T).</title>
        <authorList>
            <person name="Kook J.-K."/>
            <person name="Park S.-N."/>
            <person name="Lim Y.K."/>
        </authorList>
    </citation>
    <scope>NUCLEOTIDE SEQUENCE [LARGE SCALE GENOMIC DNA]</scope>
    <source>
        <strain evidence="5 6">DSM 26920</strain>
    </source>
</reference>
<protein>
    <submittedName>
        <fullName evidence="5">CapA family protein</fullName>
    </submittedName>
</protein>
<evidence type="ECO:0000259" key="4">
    <source>
        <dbReference type="SMART" id="SM00854"/>
    </source>
</evidence>
<dbReference type="Pfam" id="PF09587">
    <property type="entry name" value="PGA_cap"/>
    <property type="match status" value="1"/>
</dbReference>
<dbReference type="SMART" id="SM00854">
    <property type="entry name" value="PGA_cap"/>
    <property type="match status" value="1"/>
</dbReference>
<evidence type="ECO:0000256" key="3">
    <source>
        <dbReference type="SAM" id="Phobius"/>
    </source>
</evidence>
<accession>A0A4Z1DYS3</accession>
<dbReference type="Proteomes" id="UP000297986">
    <property type="component" value="Unassembled WGS sequence"/>
</dbReference>
<dbReference type="PANTHER" id="PTHR33393:SF12">
    <property type="entry name" value="CAPSULE BIOSYNTHESIS PROTEIN CAPA"/>
    <property type="match status" value="1"/>
</dbReference>
<evidence type="ECO:0000313" key="5">
    <source>
        <dbReference type="EMBL" id="TGN92530.1"/>
    </source>
</evidence>
<keyword evidence="3" id="KW-1133">Transmembrane helix</keyword>
<keyword evidence="6" id="KW-1185">Reference proteome</keyword>
<feature type="transmembrane region" description="Helical" evidence="3">
    <location>
        <begin position="43"/>
        <end position="61"/>
    </location>
</feature>
<dbReference type="AlphaFoldDB" id="A0A4Z1DYS3"/>
<sequence length="445" mass="51032">MKNWKDLLKGWKGVGKDILTMFNEWLDAGLEKVTAIHLTNEQFVYGLLITVFAAANVVLWVQKFNGFPITATEMPDSIEQKEELDANQIPRTARIMANGDQLYHDLLYMSAAKEDGSYDFSENYRYAKSWLKQADLVLGDFEGTINPNYYLAGYPLFNAPESVVDSIKKAGYQVMDLGHNHILDSGLEGVFSTAKAFEDAGIQTVGVYPHETRDQAPLLIKEINGIKIAILAYSYGFNGLEAYLDQEDYDNRLSDLNEERMRKEIQKAETEADLTIVMPQMGIEYDLEPTEEQKELYHKMISWGADIVFGGHPHVVQPSEIVDKDGQQKLIIYSMGNFLSNQRIETMEEIENAQWTERGVLMDVTVEKVGRKTRIKTAKAHPTWVSRTPKGTYSPEGYELYHYQTYILEDWIEGGKYREKLDEDTKDRVDAAYQEMKEHVHLDWK</sequence>
<dbReference type="CDD" id="cd07381">
    <property type="entry name" value="MPP_CapA"/>
    <property type="match status" value="1"/>
</dbReference>
<dbReference type="Gene3D" id="3.60.21.10">
    <property type="match status" value="1"/>
</dbReference>
<feature type="coiled-coil region" evidence="2">
    <location>
        <begin position="246"/>
        <end position="273"/>
    </location>
</feature>
<dbReference type="SUPFAM" id="SSF56300">
    <property type="entry name" value="Metallo-dependent phosphatases"/>
    <property type="match status" value="1"/>
</dbReference>
<evidence type="ECO:0000313" key="6">
    <source>
        <dbReference type="Proteomes" id="UP000297986"/>
    </source>
</evidence>
<name>A0A4Z1DYS3_9STRE</name>
<evidence type="ECO:0000256" key="1">
    <source>
        <dbReference type="ARBA" id="ARBA00005662"/>
    </source>
</evidence>
<dbReference type="OrthoDB" id="9810906at2"/>
<feature type="domain" description="Capsule synthesis protein CapA" evidence="4">
    <location>
        <begin position="94"/>
        <end position="342"/>
    </location>
</feature>
<comment type="similarity">
    <text evidence="1">Belongs to the CapA family.</text>
</comment>